<keyword evidence="2" id="KW-1185">Reference proteome</keyword>
<protein>
    <recommendedName>
        <fullName evidence="3">Sialate O-acetylesterase</fullName>
    </recommendedName>
</protein>
<proteinExistence type="predicted"/>
<gene>
    <name evidence="1" type="ORF">EZ449_19745</name>
</gene>
<dbReference type="PANTHER" id="PTHR22901:SF0">
    <property type="entry name" value="SIALATE O-ACETYLESTERASE"/>
    <property type="match status" value="1"/>
</dbReference>
<reference evidence="1 2" key="1">
    <citation type="submission" date="2019-02" db="EMBL/GenBank/DDBJ databases">
        <title>Pedobacter sp. RP-3-11 sp. nov., isolated from Arctic soil.</title>
        <authorList>
            <person name="Dahal R.H."/>
        </authorList>
    </citation>
    <scope>NUCLEOTIDE SEQUENCE [LARGE SCALE GENOMIC DNA]</scope>
    <source>
        <strain evidence="1 2">RP-3-11</strain>
    </source>
</reference>
<evidence type="ECO:0000313" key="2">
    <source>
        <dbReference type="Proteomes" id="UP000291485"/>
    </source>
</evidence>
<dbReference type="EMBL" id="SJSN01000020">
    <property type="protein sequence ID" value="TCD00737.1"/>
    <property type="molecule type" value="Genomic_DNA"/>
</dbReference>
<dbReference type="GO" id="GO:0005975">
    <property type="term" value="P:carbohydrate metabolic process"/>
    <property type="evidence" value="ECO:0007669"/>
    <property type="project" value="TreeGrafter"/>
</dbReference>
<dbReference type="Gene3D" id="2.60.40.10">
    <property type="entry name" value="Immunoglobulins"/>
    <property type="match status" value="1"/>
</dbReference>
<dbReference type="PANTHER" id="PTHR22901">
    <property type="entry name" value="SIALATE O-ACETYLESTERASE"/>
    <property type="match status" value="1"/>
</dbReference>
<name>A0A4V2ML51_9SPHI</name>
<organism evidence="1 2">
    <name type="scientific">Pedobacter frigidisoli</name>
    <dbReference type="NCBI Taxonomy" id="2530455"/>
    <lineage>
        <taxon>Bacteria</taxon>
        <taxon>Pseudomonadati</taxon>
        <taxon>Bacteroidota</taxon>
        <taxon>Sphingobacteriia</taxon>
        <taxon>Sphingobacteriales</taxon>
        <taxon>Sphingobacteriaceae</taxon>
        <taxon>Pedobacter</taxon>
    </lineage>
</organism>
<dbReference type="InterPro" id="IPR039329">
    <property type="entry name" value="SIAE"/>
</dbReference>
<dbReference type="RefSeq" id="WP_131562170.1">
    <property type="nucleotide sequence ID" value="NZ_SJSN01000020.1"/>
</dbReference>
<dbReference type="OrthoDB" id="9816001at2"/>
<dbReference type="Proteomes" id="UP000291485">
    <property type="component" value="Unassembled WGS sequence"/>
</dbReference>
<evidence type="ECO:0000313" key="1">
    <source>
        <dbReference type="EMBL" id="TCD00737.1"/>
    </source>
</evidence>
<comment type="caution">
    <text evidence="1">The sequence shown here is derived from an EMBL/GenBank/DDBJ whole genome shotgun (WGS) entry which is preliminary data.</text>
</comment>
<dbReference type="AlphaFoldDB" id="A0A4V2ML51"/>
<accession>A0A4V2ML51</accession>
<dbReference type="InterPro" id="IPR013783">
    <property type="entry name" value="Ig-like_fold"/>
</dbReference>
<sequence>MSSLFSDHVVLQQQTKVNIWGWATPGNKVQVAGTWGEQVSTVTGSDGKWKVKISTPVAGGPYSDLI</sequence>
<dbReference type="GO" id="GO:0001681">
    <property type="term" value="F:sialate O-acetylesterase activity"/>
    <property type="evidence" value="ECO:0007669"/>
    <property type="project" value="InterPro"/>
</dbReference>
<evidence type="ECO:0008006" key="3">
    <source>
        <dbReference type="Google" id="ProtNLM"/>
    </source>
</evidence>